<organism evidence="1 2">
    <name type="scientific">Kitasatospora gansuensis</name>
    <dbReference type="NCBI Taxonomy" id="258050"/>
    <lineage>
        <taxon>Bacteria</taxon>
        <taxon>Bacillati</taxon>
        <taxon>Actinomycetota</taxon>
        <taxon>Actinomycetes</taxon>
        <taxon>Kitasatosporales</taxon>
        <taxon>Streptomycetaceae</taxon>
        <taxon>Kitasatospora</taxon>
    </lineage>
</organism>
<accession>A0A7W7SD00</accession>
<dbReference type="Proteomes" id="UP000573327">
    <property type="component" value="Unassembled WGS sequence"/>
</dbReference>
<dbReference type="AlphaFoldDB" id="A0A7W7SD00"/>
<evidence type="ECO:0000313" key="2">
    <source>
        <dbReference type="Proteomes" id="UP000573327"/>
    </source>
</evidence>
<dbReference type="EMBL" id="JACHJR010000001">
    <property type="protein sequence ID" value="MBB4948213.1"/>
    <property type="molecule type" value="Genomic_DNA"/>
</dbReference>
<keyword evidence="2" id="KW-1185">Reference proteome</keyword>
<reference evidence="1 2" key="1">
    <citation type="submission" date="2020-08" db="EMBL/GenBank/DDBJ databases">
        <title>Sequencing the genomes of 1000 actinobacteria strains.</title>
        <authorList>
            <person name="Klenk H.-P."/>
        </authorList>
    </citation>
    <scope>NUCLEOTIDE SEQUENCE [LARGE SCALE GENOMIC DNA]</scope>
    <source>
        <strain evidence="1 2">DSM 44786</strain>
    </source>
</reference>
<dbReference type="RefSeq" id="WP_184917374.1">
    <property type="nucleotide sequence ID" value="NZ_JACHJR010000001.1"/>
</dbReference>
<protein>
    <submittedName>
        <fullName evidence="1">Uncharacterized protein</fullName>
    </submittedName>
</protein>
<name>A0A7W7SD00_9ACTN</name>
<sequence length="201" mass="21580">MGKQETWTTDEFGASHEGAVGVLLADGTAPGPIAYPMTSSGAVQLVSQWSAYNGRFSFTPRAQALRAVCSCGWTGAEHKLDWDEIGEQDLAEGGDKAAEACLLDWDKHTNDVEKSTVPLPETVTDLLGQLAEEIEKLTKTSPLAALRAVRRLEVTATEVGYWAAHDARRDADPEQAAVALGLDEAAALELLARLGRWSPYA</sequence>
<evidence type="ECO:0000313" key="1">
    <source>
        <dbReference type="EMBL" id="MBB4948213.1"/>
    </source>
</evidence>
<comment type="caution">
    <text evidence="1">The sequence shown here is derived from an EMBL/GenBank/DDBJ whole genome shotgun (WGS) entry which is preliminary data.</text>
</comment>
<proteinExistence type="predicted"/>
<gene>
    <name evidence="1" type="ORF">F4556_003748</name>
</gene>